<evidence type="ECO:0000256" key="3">
    <source>
        <dbReference type="ARBA" id="ARBA00022692"/>
    </source>
</evidence>
<organism evidence="7 8">
    <name type="scientific">Spectribacter acetivorans</name>
    <dbReference type="NCBI Taxonomy" id="3075603"/>
    <lineage>
        <taxon>Bacteria</taxon>
        <taxon>Pseudomonadati</taxon>
        <taxon>Pseudomonadota</taxon>
        <taxon>Gammaproteobacteria</taxon>
        <taxon>Salinisphaerales</taxon>
        <taxon>Salinisphaeraceae</taxon>
        <taxon>Spectribacter</taxon>
    </lineage>
</organism>
<proteinExistence type="inferred from homology"/>
<protein>
    <submittedName>
        <fullName evidence="7">LemA family protein</fullName>
    </submittedName>
</protein>
<evidence type="ECO:0000256" key="4">
    <source>
        <dbReference type="ARBA" id="ARBA00022989"/>
    </source>
</evidence>
<gene>
    <name evidence="7" type="ORF">RM531_12285</name>
</gene>
<dbReference type="RefSeq" id="WP_311659626.1">
    <property type="nucleotide sequence ID" value="NZ_JAVRHY010000012.1"/>
</dbReference>
<dbReference type="InterPro" id="IPR007156">
    <property type="entry name" value="MamQ_LemA"/>
</dbReference>
<dbReference type="PANTHER" id="PTHR34478">
    <property type="entry name" value="PROTEIN LEMA"/>
    <property type="match status" value="1"/>
</dbReference>
<dbReference type="Gene3D" id="1.20.1440.20">
    <property type="entry name" value="LemA-like domain"/>
    <property type="match status" value="1"/>
</dbReference>
<evidence type="ECO:0000313" key="8">
    <source>
        <dbReference type="Proteomes" id="UP001259982"/>
    </source>
</evidence>
<keyword evidence="3 6" id="KW-0812">Transmembrane</keyword>
<dbReference type="SUPFAM" id="SSF140478">
    <property type="entry name" value="LemA-like"/>
    <property type="match status" value="1"/>
</dbReference>
<feature type="transmembrane region" description="Helical" evidence="6">
    <location>
        <begin position="6"/>
        <end position="28"/>
    </location>
</feature>
<comment type="similarity">
    <text evidence="2">Belongs to the LemA family.</text>
</comment>
<reference evidence="7 8" key="1">
    <citation type="submission" date="2023-09" db="EMBL/GenBank/DDBJ databases">
        <authorList>
            <person name="Rey-Velasco X."/>
        </authorList>
    </citation>
    <scope>NUCLEOTIDE SEQUENCE [LARGE SCALE GENOMIC DNA]</scope>
    <source>
        <strain evidence="7 8">P385</strain>
    </source>
</reference>
<evidence type="ECO:0000256" key="2">
    <source>
        <dbReference type="ARBA" id="ARBA00008854"/>
    </source>
</evidence>
<evidence type="ECO:0000313" key="7">
    <source>
        <dbReference type="EMBL" id="MDT0619255.1"/>
    </source>
</evidence>
<name>A0ABU3B9U9_9GAMM</name>
<evidence type="ECO:0000256" key="6">
    <source>
        <dbReference type="SAM" id="Phobius"/>
    </source>
</evidence>
<comment type="caution">
    <text evidence="7">The sequence shown here is derived from an EMBL/GenBank/DDBJ whole genome shotgun (WGS) entry which is preliminary data.</text>
</comment>
<evidence type="ECO:0000256" key="5">
    <source>
        <dbReference type="ARBA" id="ARBA00023136"/>
    </source>
</evidence>
<dbReference type="Pfam" id="PF04011">
    <property type="entry name" value="LemA"/>
    <property type="match status" value="1"/>
</dbReference>
<dbReference type="PANTHER" id="PTHR34478:SF1">
    <property type="entry name" value="PROTEIN LEMA"/>
    <property type="match status" value="1"/>
</dbReference>
<keyword evidence="5 6" id="KW-0472">Membrane</keyword>
<evidence type="ECO:0000256" key="1">
    <source>
        <dbReference type="ARBA" id="ARBA00004167"/>
    </source>
</evidence>
<dbReference type="Proteomes" id="UP001259982">
    <property type="component" value="Unassembled WGS sequence"/>
</dbReference>
<keyword evidence="8" id="KW-1185">Reference proteome</keyword>
<sequence>MTDTVIWAVVAGALIVLAVYAVGIYNNLVRLKHAMAKAWSNIDVVLKQRHDELPKLVETCKQYMGYEQETLERVMQARADAERARSDGDVQGVGKAENQMRLGLGNLFAVAEAYPELKANETFAQLQARITGLEETIADRREFYNESVNLNNVRIEQFPDVLVARMLGFGAGTLLEFDAAQLTDPDMGQLFG</sequence>
<dbReference type="EMBL" id="JAVRHY010000012">
    <property type="protein sequence ID" value="MDT0619255.1"/>
    <property type="molecule type" value="Genomic_DNA"/>
</dbReference>
<comment type="subcellular location">
    <subcellularLocation>
        <location evidence="1">Membrane</location>
        <topology evidence="1">Single-pass membrane protein</topology>
    </subcellularLocation>
</comment>
<keyword evidence="4 6" id="KW-1133">Transmembrane helix</keyword>
<dbReference type="InterPro" id="IPR023353">
    <property type="entry name" value="LemA-like_dom_sf"/>
</dbReference>
<accession>A0ABU3B9U9</accession>